<accession>A0A2T7DLK6</accession>
<name>A0A2T7DLK6_9POAL</name>
<protein>
    <submittedName>
        <fullName evidence="1">Uncharacterized protein</fullName>
    </submittedName>
</protein>
<dbReference type="Proteomes" id="UP000244336">
    <property type="component" value="Chromosome 5"/>
</dbReference>
<sequence length="76" mass="8890">MKYPHLPTASPSWPDAMLWLGSSCHAFCSSCRKKLYCYTVSTMSAKFNITHFFSYKMTFILFERHFIYAMQTISSN</sequence>
<organism evidence="1 2">
    <name type="scientific">Panicum hallii var. hallii</name>
    <dbReference type="NCBI Taxonomy" id="1504633"/>
    <lineage>
        <taxon>Eukaryota</taxon>
        <taxon>Viridiplantae</taxon>
        <taxon>Streptophyta</taxon>
        <taxon>Embryophyta</taxon>
        <taxon>Tracheophyta</taxon>
        <taxon>Spermatophyta</taxon>
        <taxon>Magnoliopsida</taxon>
        <taxon>Liliopsida</taxon>
        <taxon>Poales</taxon>
        <taxon>Poaceae</taxon>
        <taxon>PACMAD clade</taxon>
        <taxon>Panicoideae</taxon>
        <taxon>Panicodae</taxon>
        <taxon>Paniceae</taxon>
        <taxon>Panicinae</taxon>
        <taxon>Panicum</taxon>
        <taxon>Panicum sect. Panicum</taxon>
    </lineage>
</organism>
<reference evidence="1 2" key="1">
    <citation type="submission" date="2018-04" db="EMBL/GenBank/DDBJ databases">
        <title>WGS assembly of Panicum hallii var. hallii HAL2.</title>
        <authorList>
            <person name="Lovell J."/>
            <person name="Jenkins J."/>
            <person name="Lowry D."/>
            <person name="Mamidi S."/>
            <person name="Sreedasyam A."/>
            <person name="Weng X."/>
            <person name="Barry K."/>
            <person name="Bonette J."/>
            <person name="Campitelli B."/>
            <person name="Daum C."/>
            <person name="Gordon S."/>
            <person name="Gould B."/>
            <person name="Lipzen A."/>
            <person name="MacQueen A."/>
            <person name="Palacio-Mejia J."/>
            <person name="Plott C."/>
            <person name="Shakirov E."/>
            <person name="Shu S."/>
            <person name="Yoshinaga Y."/>
            <person name="Zane M."/>
            <person name="Rokhsar D."/>
            <person name="Grimwood J."/>
            <person name="Schmutz J."/>
            <person name="Juenger T."/>
        </authorList>
    </citation>
    <scope>NUCLEOTIDE SEQUENCE [LARGE SCALE GENOMIC DNA]</scope>
    <source>
        <strain evidence="2">cv. HAL2</strain>
    </source>
</reference>
<proteinExistence type="predicted"/>
<evidence type="ECO:0000313" key="1">
    <source>
        <dbReference type="EMBL" id="PUZ56453.1"/>
    </source>
</evidence>
<dbReference type="AlphaFoldDB" id="A0A2T7DLK6"/>
<dbReference type="EMBL" id="CM009753">
    <property type="protein sequence ID" value="PUZ56453.1"/>
    <property type="molecule type" value="Genomic_DNA"/>
</dbReference>
<evidence type="ECO:0000313" key="2">
    <source>
        <dbReference type="Proteomes" id="UP000244336"/>
    </source>
</evidence>
<dbReference type="Gramene" id="PUZ56453">
    <property type="protein sequence ID" value="PUZ56453"/>
    <property type="gene ID" value="GQ55_5G303600"/>
</dbReference>
<gene>
    <name evidence="1" type="ORF">GQ55_5G303600</name>
</gene>
<keyword evidence="2" id="KW-1185">Reference proteome</keyword>